<proteinExistence type="predicted"/>
<name>A0A2A4YZ86_9PROT</name>
<reference key="1">
    <citation type="submission" date="2017-08" db="EMBL/GenBank/DDBJ databases">
        <title>A dynamic microbial community with high functional redundancy inhabits the cold, oxic subseafloor aquifer.</title>
        <authorList>
            <person name="Tully B.J."/>
            <person name="Wheat C.G."/>
            <person name="Glazer B.T."/>
            <person name="Huber J.A."/>
        </authorList>
    </citation>
    <scope>NUCLEOTIDE SEQUENCE [LARGE SCALE GENOMIC DNA]</scope>
</reference>
<accession>A0A2A4YZ86</accession>
<gene>
    <name evidence="1" type="ORF">COB13_10775</name>
</gene>
<protein>
    <recommendedName>
        <fullName evidence="2">5-deoxy-glucuronate isomerase</fullName>
    </recommendedName>
</protein>
<sequence>MAYDAKDPRVALTSAVKAPPVSAYSDVELIEFHKIEPQQIGEGYKTWYGRGQNFILAYTEAKAGAVLERVDQQDEYMAFFTDKDTKLDIETDNGNAADLQYSLAIIPPGNSKITVKQGGIIIRLFSSLSADLTALCSNAESYAEPHPNMPPYKAWPDPIDGFKLRTYPLDPPDESGRFGRIWRSSNMMVNILKVSTETRDPNKLSPHSHDDHEQCSLTLQGDYMHYLRWPWTTNKSLWKEDQHIRCSAPSMTVIPPRAIHTSQSLPPTPCHLIDIFSLPRLDFSKKPGWVLNGDEYPMPQE</sequence>
<comment type="caution">
    <text evidence="1">The sequence shown here is derived from an EMBL/GenBank/DDBJ whole genome shotgun (WGS) entry which is preliminary data.</text>
</comment>
<dbReference type="InterPro" id="IPR014710">
    <property type="entry name" value="RmlC-like_jellyroll"/>
</dbReference>
<organism evidence="1">
    <name type="scientific">OCS116 cluster bacterium</name>
    <dbReference type="NCBI Taxonomy" id="2030921"/>
    <lineage>
        <taxon>Bacteria</taxon>
        <taxon>Pseudomonadati</taxon>
        <taxon>Pseudomonadota</taxon>
        <taxon>Alphaproteobacteria</taxon>
        <taxon>OCS116 cluster</taxon>
    </lineage>
</organism>
<dbReference type="EMBL" id="NVUS01000013">
    <property type="protein sequence ID" value="PCJ00067.1"/>
    <property type="molecule type" value="Genomic_DNA"/>
</dbReference>
<dbReference type="AlphaFoldDB" id="A0A2A4YZ86"/>
<evidence type="ECO:0000313" key="1">
    <source>
        <dbReference type="EMBL" id="PCJ00067.1"/>
    </source>
</evidence>
<dbReference type="InterPro" id="IPR011051">
    <property type="entry name" value="RmlC_Cupin_sf"/>
</dbReference>
<feature type="unsure residue" description="D or N" evidence="1">
    <location>
        <position position="200"/>
    </location>
</feature>
<dbReference type="SUPFAM" id="SSF51182">
    <property type="entry name" value="RmlC-like cupins"/>
    <property type="match status" value="1"/>
</dbReference>
<reference evidence="1" key="2">
    <citation type="journal article" date="2018" name="ISME J.">
        <title>A dynamic microbial community with high functional redundancy inhabits the cold, oxic subseafloor aquifer.</title>
        <authorList>
            <person name="Tully B.J."/>
            <person name="Wheat C.G."/>
            <person name="Glazer B.T."/>
            <person name="Huber J.A."/>
        </authorList>
    </citation>
    <scope>NUCLEOTIDE SEQUENCE</scope>
    <source>
        <strain evidence="1">NORP83</strain>
    </source>
</reference>
<dbReference type="Gene3D" id="2.60.120.10">
    <property type="entry name" value="Jelly Rolls"/>
    <property type="match status" value="1"/>
</dbReference>
<evidence type="ECO:0008006" key="2">
    <source>
        <dbReference type="Google" id="ProtNLM"/>
    </source>
</evidence>